<evidence type="ECO:0000256" key="1">
    <source>
        <dbReference type="SAM" id="Phobius"/>
    </source>
</evidence>
<sequence>IGANRRAKLQITNGEADGLPFPVAELSLLIGLAGVSLTALIIQPGNGAIDKGTGMHLRR</sequence>
<gene>
    <name evidence="2" type="ORF">C2846_18215</name>
</gene>
<feature type="transmembrane region" description="Helical" evidence="1">
    <location>
        <begin position="26"/>
        <end position="49"/>
    </location>
</feature>
<proteinExistence type="predicted"/>
<organism evidence="2 3">
    <name type="scientific">Pseudomonas jilinensis</name>
    <dbReference type="NCBI Taxonomy" id="2078689"/>
    <lineage>
        <taxon>Bacteria</taxon>
        <taxon>Pseudomonadati</taxon>
        <taxon>Pseudomonadota</taxon>
        <taxon>Gammaproteobacteria</taxon>
        <taxon>Pseudomonadales</taxon>
        <taxon>Pseudomonadaceae</taxon>
        <taxon>Pseudomonas</taxon>
    </lineage>
</organism>
<dbReference type="EMBL" id="QJSA01000026">
    <property type="protein sequence ID" value="RHW19560.1"/>
    <property type="molecule type" value="Genomic_DNA"/>
</dbReference>
<keyword evidence="1" id="KW-0472">Membrane</keyword>
<feature type="non-terminal residue" evidence="2">
    <location>
        <position position="1"/>
    </location>
</feature>
<dbReference type="Proteomes" id="UP000265745">
    <property type="component" value="Unassembled WGS sequence"/>
</dbReference>
<keyword evidence="1" id="KW-1133">Transmembrane helix</keyword>
<comment type="caution">
    <text evidence="2">The sequence shown here is derived from an EMBL/GenBank/DDBJ whole genome shotgun (WGS) entry which is preliminary data.</text>
</comment>
<keyword evidence="3" id="KW-1185">Reference proteome</keyword>
<name>A0A396RSN3_9PSED</name>
<reference evidence="2 3" key="1">
    <citation type="submission" date="2018-06" db="EMBL/GenBank/DDBJ databases">
        <title>Pseudomonas jilinensis sp. nov., isolated from the production water of Jilin Oilfield in China.</title>
        <authorList>
            <person name="Wang J."/>
        </authorList>
    </citation>
    <scope>NUCLEOTIDE SEQUENCE [LARGE SCALE GENOMIC DNA]</scope>
    <source>
        <strain evidence="2 3">JS15-10A1</strain>
    </source>
</reference>
<evidence type="ECO:0000313" key="3">
    <source>
        <dbReference type="Proteomes" id="UP000265745"/>
    </source>
</evidence>
<accession>A0A396RSN3</accession>
<protein>
    <submittedName>
        <fullName evidence="2">Uncharacterized protein</fullName>
    </submittedName>
</protein>
<evidence type="ECO:0000313" key="2">
    <source>
        <dbReference type="EMBL" id="RHW19560.1"/>
    </source>
</evidence>
<dbReference type="AlphaFoldDB" id="A0A396RSN3"/>
<keyword evidence="1" id="KW-0812">Transmembrane</keyword>